<evidence type="ECO:0000256" key="5">
    <source>
        <dbReference type="SAM" id="Phobius"/>
    </source>
</evidence>
<dbReference type="PANTHER" id="PTHR37422:SF13">
    <property type="entry name" value="LIPOPOLYSACCHARIDE BIOSYNTHESIS PROTEIN PA4999-RELATED"/>
    <property type="match status" value="1"/>
</dbReference>
<feature type="transmembrane region" description="Helical" evidence="5">
    <location>
        <begin position="251"/>
        <end position="273"/>
    </location>
</feature>
<dbReference type="Pfam" id="PF04932">
    <property type="entry name" value="Wzy_C"/>
    <property type="match status" value="1"/>
</dbReference>
<feature type="transmembrane region" description="Helical" evidence="5">
    <location>
        <begin position="94"/>
        <end position="114"/>
    </location>
</feature>
<evidence type="ECO:0000256" key="2">
    <source>
        <dbReference type="ARBA" id="ARBA00022692"/>
    </source>
</evidence>
<feature type="transmembrane region" description="Helical" evidence="5">
    <location>
        <begin position="224"/>
        <end position="242"/>
    </location>
</feature>
<protein>
    <submittedName>
        <fullName evidence="7">O-antigen ligase family protein</fullName>
    </submittedName>
</protein>
<evidence type="ECO:0000256" key="3">
    <source>
        <dbReference type="ARBA" id="ARBA00022989"/>
    </source>
</evidence>
<dbReference type="GO" id="GO:0016874">
    <property type="term" value="F:ligase activity"/>
    <property type="evidence" value="ECO:0007669"/>
    <property type="project" value="UniProtKB-KW"/>
</dbReference>
<keyword evidence="4 5" id="KW-0472">Membrane</keyword>
<dbReference type="InterPro" id="IPR007016">
    <property type="entry name" value="O-antigen_ligase-rel_domated"/>
</dbReference>
<dbReference type="EMBL" id="JBGUAW010000004">
    <property type="protein sequence ID" value="MFA9460555.1"/>
    <property type="molecule type" value="Genomic_DNA"/>
</dbReference>
<evidence type="ECO:0000313" key="7">
    <source>
        <dbReference type="EMBL" id="MFA9460555.1"/>
    </source>
</evidence>
<evidence type="ECO:0000259" key="6">
    <source>
        <dbReference type="Pfam" id="PF04932"/>
    </source>
</evidence>
<comment type="caution">
    <text evidence="7">The sequence shown here is derived from an EMBL/GenBank/DDBJ whole genome shotgun (WGS) entry which is preliminary data.</text>
</comment>
<feature type="transmembrane region" description="Helical" evidence="5">
    <location>
        <begin position="390"/>
        <end position="408"/>
    </location>
</feature>
<keyword evidence="3 5" id="KW-1133">Transmembrane helix</keyword>
<proteinExistence type="predicted"/>
<dbReference type="Proteomes" id="UP001575181">
    <property type="component" value="Unassembled WGS sequence"/>
</dbReference>
<evidence type="ECO:0000313" key="8">
    <source>
        <dbReference type="Proteomes" id="UP001575181"/>
    </source>
</evidence>
<name>A0ABV4TTB2_9GAMM</name>
<keyword evidence="2 5" id="KW-0812">Transmembrane</keyword>
<organism evidence="7 8">
    <name type="scientific">Thiohalorhabdus methylotrophus</name>
    <dbReference type="NCBI Taxonomy" id="3242694"/>
    <lineage>
        <taxon>Bacteria</taxon>
        <taxon>Pseudomonadati</taxon>
        <taxon>Pseudomonadota</taxon>
        <taxon>Gammaproteobacteria</taxon>
        <taxon>Thiohalorhabdales</taxon>
        <taxon>Thiohalorhabdaceae</taxon>
        <taxon>Thiohalorhabdus</taxon>
    </lineage>
</organism>
<feature type="transmembrane region" description="Helical" evidence="5">
    <location>
        <begin position="350"/>
        <end position="370"/>
    </location>
</feature>
<feature type="transmembrane region" description="Helical" evidence="5">
    <location>
        <begin position="198"/>
        <end position="218"/>
    </location>
</feature>
<gene>
    <name evidence="7" type="ORF">ACERLL_06900</name>
</gene>
<feature type="transmembrane region" description="Helical" evidence="5">
    <location>
        <begin position="167"/>
        <end position="186"/>
    </location>
</feature>
<keyword evidence="7" id="KW-0436">Ligase</keyword>
<feature type="transmembrane region" description="Helical" evidence="5">
    <location>
        <begin position="61"/>
        <end position="82"/>
    </location>
</feature>
<accession>A0ABV4TTB2</accession>
<reference evidence="7 8" key="1">
    <citation type="submission" date="2024-08" db="EMBL/GenBank/DDBJ databases">
        <title>Whole-genome sequencing of halo(alkali)philic microorganisms from hypersaline lakes.</title>
        <authorList>
            <person name="Sorokin D.Y."/>
            <person name="Merkel A.Y."/>
            <person name="Messina E."/>
            <person name="Yakimov M."/>
        </authorList>
    </citation>
    <scope>NUCLEOTIDE SEQUENCE [LARGE SCALE GENOMIC DNA]</scope>
    <source>
        <strain evidence="7 8">Cl-TMA</strain>
    </source>
</reference>
<feature type="transmembrane region" description="Helical" evidence="5">
    <location>
        <begin position="12"/>
        <end position="30"/>
    </location>
</feature>
<comment type="subcellular location">
    <subcellularLocation>
        <location evidence="1">Membrane</location>
        <topology evidence="1">Multi-pass membrane protein</topology>
    </subcellularLocation>
</comment>
<dbReference type="RefSeq" id="WP_373655338.1">
    <property type="nucleotide sequence ID" value="NZ_JBGUAW010000004.1"/>
</dbReference>
<feature type="transmembrane region" description="Helical" evidence="5">
    <location>
        <begin position="126"/>
        <end position="147"/>
    </location>
</feature>
<feature type="transmembrane region" description="Helical" evidence="5">
    <location>
        <begin position="36"/>
        <end position="54"/>
    </location>
</feature>
<feature type="domain" description="O-antigen ligase-related" evidence="6">
    <location>
        <begin position="208"/>
        <end position="365"/>
    </location>
</feature>
<evidence type="ECO:0000256" key="1">
    <source>
        <dbReference type="ARBA" id="ARBA00004141"/>
    </source>
</evidence>
<keyword evidence="8" id="KW-1185">Reference proteome</keyword>
<dbReference type="PANTHER" id="PTHR37422">
    <property type="entry name" value="TEICHURONIC ACID BIOSYNTHESIS PROTEIN TUAE"/>
    <property type="match status" value="1"/>
</dbReference>
<sequence length="469" mass="52519">MIPHWNILNERFLGWVGGIGFYWFLLTGFWGQDGHLVALGLIFLFFLYWIAPNWRLIRASSLFWLALCYSGYVALRAAAGYWADPGSLSWQLRFGWAFIGFGGLLSVFLLPWLIGSWRQKRLDRAFALVLVSLFIQVLLELLVHSNGISFSQLLNSRPGFQMGPNSFGYICGILLLGTVALGVRWLRGTKAKFPWPRTLAYGVVLMVVMGLLTAGLLLSQSRASWLATAVTLPFVILVTLWVQGEGWRNRGWITSGVLGGALLIGGGLIYSQWGLVEYRVFKESHTIRKLLSFDFSELPRGSIGNRILLWETGISAFPERPVSGWSPGGVKGLIEARTPFHYKHLHNMPLQIAVALGGVGFFLFFGMVLISSREVFKAIGTGRLPLEWGIFWLGALVFLAVEGLFDFPMHDKEVRFLLTLLGAVAMGVQLERLRQERPAHWISRGTEKVTGSKARTFGSIPLRPRWLSS</sequence>
<dbReference type="InterPro" id="IPR051533">
    <property type="entry name" value="WaaL-like"/>
</dbReference>
<evidence type="ECO:0000256" key="4">
    <source>
        <dbReference type="ARBA" id="ARBA00023136"/>
    </source>
</evidence>